<evidence type="ECO:0000313" key="2">
    <source>
        <dbReference type="EMBL" id="QQZ07826.1"/>
    </source>
</evidence>
<organism evidence="2 3">
    <name type="scientific">Heyndrickxia vini</name>
    <dbReference type="NCBI Taxonomy" id="1476025"/>
    <lineage>
        <taxon>Bacteria</taxon>
        <taxon>Bacillati</taxon>
        <taxon>Bacillota</taxon>
        <taxon>Bacilli</taxon>
        <taxon>Bacillales</taxon>
        <taxon>Bacillaceae</taxon>
        <taxon>Heyndrickxia</taxon>
    </lineage>
</organism>
<dbReference type="Proteomes" id="UP000595691">
    <property type="component" value="Chromosome"/>
</dbReference>
<feature type="transmembrane region" description="Helical" evidence="1">
    <location>
        <begin position="33"/>
        <end position="54"/>
    </location>
</feature>
<sequence>MIIYFCFVGLAFIGSIVWSMFRLRKFEIYKKPLIEATIINFSIHIIGLIWWIAINWDILFKLIPGIVYYVLSMSIINTINWLVLSLFKPKKQKQSVTSLF</sequence>
<name>A0ABX7DY04_9BACI</name>
<keyword evidence="1" id="KW-0472">Membrane</keyword>
<keyword evidence="1" id="KW-0812">Transmembrane</keyword>
<reference evidence="2 3" key="1">
    <citation type="submission" date="2020-11" db="EMBL/GenBank/DDBJ databases">
        <title>Taxonomic evaluation of the Bacillus sporothermodurans group of bacteria based on whole genome sequences.</title>
        <authorList>
            <person name="Fiedler G."/>
            <person name="Herbstmann A.-D."/>
            <person name="Doll E."/>
            <person name="Wenning M."/>
            <person name="Brinks E."/>
            <person name="Kabisch J."/>
            <person name="Breitenwieser F."/>
            <person name="Lappann M."/>
            <person name="Boehnlein C."/>
            <person name="Franz C."/>
        </authorList>
    </citation>
    <scope>NUCLEOTIDE SEQUENCE [LARGE SCALE GENOMIC DNA]</scope>
    <source>
        <strain evidence="2 3">JCM 19841</strain>
    </source>
</reference>
<dbReference type="RefSeq" id="WP_202776658.1">
    <property type="nucleotide sequence ID" value="NZ_CP065425.1"/>
</dbReference>
<keyword evidence="3" id="KW-1185">Reference proteome</keyword>
<gene>
    <name evidence="2" type="ORF">I5776_12055</name>
</gene>
<keyword evidence="1" id="KW-1133">Transmembrane helix</keyword>
<protein>
    <submittedName>
        <fullName evidence="2">Uncharacterized protein</fullName>
    </submittedName>
</protein>
<dbReference type="EMBL" id="CP065425">
    <property type="protein sequence ID" value="QQZ07826.1"/>
    <property type="molecule type" value="Genomic_DNA"/>
</dbReference>
<feature type="transmembrane region" description="Helical" evidence="1">
    <location>
        <begin position="66"/>
        <end position="87"/>
    </location>
</feature>
<accession>A0ABX7DY04</accession>
<evidence type="ECO:0000313" key="3">
    <source>
        <dbReference type="Proteomes" id="UP000595691"/>
    </source>
</evidence>
<proteinExistence type="predicted"/>
<evidence type="ECO:0000256" key="1">
    <source>
        <dbReference type="SAM" id="Phobius"/>
    </source>
</evidence>
<feature type="transmembrane region" description="Helical" evidence="1">
    <location>
        <begin position="6"/>
        <end position="21"/>
    </location>
</feature>